<protein>
    <submittedName>
        <fullName evidence="1">Uncharacterized protein</fullName>
    </submittedName>
</protein>
<dbReference type="RefSeq" id="WP_141670952.1">
    <property type="nucleotide sequence ID" value="NZ_JADMXZ010000006.1"/>
</dbReference>
<dbReference type="EMBL" id="JAQKGX010000002">
    <property type="protein sequence ID" value="MDB1161798.1"/>
    <property type="molecule type" value="Genomic_DNA"/>
</dbReference>
<sequence>MAKADFGKIADRITKAVRIAKENHDVVKDCFVIDLGQAKRKDKLVHQLEKYNDREWKIRRLFIFDGEGFSEIKLK</sequence>
<dbReference type="AlphaFoldDB" id="A0AAW6A1Q1"/>
<accession>A0AAW6A1Q1</accession>
<proteinExistence type="predicted"/>
<reference evidence="1" key="1">
    <citation type="submission" date="2023-01" db="EMBL/GenBank/DDBJ databases">
        <title>Human gut microbiome strain richness.</title>
        <authorList>
            <person name="Chen-Liaw A."/>
        </authorList>
    </citation>
    <scope>NUCLEOTIDE SEQUENCE</scope>
    <source>
        <strain evidence="1">BSD2780120875st1_E5_BSD2780120875b_170604</strain>
    </source>
</reference>
<dbReference type="Proteomes" id="UP001211105">
    <property type="component" value="Unassembled WGS sequence"/>
</dbReference>
<evidence type="ECO:0000313" key="1">
    <source>
        <dbReference type="EMBL" id="MDB1161798.1"/>
    </source>
</evidence>
<gene>
    <name evidence="1" type="ORF">PL707_05840</name>
</gene>
<organism evidence="1 2">
    <name type="scientific">Bifidobacterium catenulatum</name>
    <dbReference type="NCBI Taxonomy" id="1686"/>
    <lineage>
        <taxon>Bacteria</taxon>
        <taxon>Bacillati</taxon>
        <taxon>Actinomycetota</taxon>
        <taxon>Actinomycetes</taxon>
        <taxon>Bifidobacteriales</taxon>
        <taxon>Bifidobacteriaceae</taxon>
        <taxon>Bifidobacterium</taxon>
    </lineage>
</organism>
<name>A0AAW6A1Q1_9BIFI</name>
<evidence type="ECO:0000313" key="2">
    <source>
        <dbReference type="Proteomes" id="UP001211105"/>
    </source>
</evidence>
<comment type="caution">
    <text evidence="1">The sequence shown here is derived from an EMBL/GenBank/DDBJ whole genome shotgun (WGS) entry which is preliminary data.</text>
</comment>